<protein>
    <recommendedName>
        <fullName evidence="4">Secreted protein</fullName>
    </recommendedName>
</protein>
<evidence type="ECO:0000256" key="1">
    <source>
        <dbReference type="SAM" id="SignalP"/>
    </source>
</evidence>
<feature type="chain" id="PRO_5046036813" description="Secreted protein" evidence="1">
    <location>
        <begin position="28"/>
        <end position="130"/>
    </location>
</feature>
<keyword evidence="1" id="KW-0732">Signal</keyword>
<organism evidence="2 3">
    <name type="scientific">Luteolibacter rhizosphaerae</name>
    <dbReference type="NCBI Taxonomy" id="2989719"/>
    <lineage>
        <taxon>Bacteria</taxon>
        <taxon>Pseudomonadati</taxon>
        <taxon>Verrucomicrobiota</taxon>
        <taxon>Verrucomicrobiia</taxon>
        <taxon>Verrucomicrobiales</taxon>
        <taxon>Verrucomicrobiaceae</taxon>
        <taxon>Luteolibacter</taxon>
    </lineage>
</organism>
<feature type="signal peptide" evidence="1">
    <location>
        <begin position="1"/>
        <end position="27"/>
    </location>
</feature>
<evidence type="ECO:0000313" key="3">
    <source>
        <dbReference type="Proteomes" id="UP001165653"/>
    </source>
</evidence>
<name>A0ABT3G5B4_9BACT</name>
<reference evidence="2" key="1">
    <citation type="submission" date="2022-10" db="EMBL/GenBank/DDBJ databases">
        <title>Luteolibacter sp. GHJ8, whole genome shotgun sequencing project.</title>
        <authorList>
            <person name="Zhao G."/>
            <person name="Shen L."/>
        </authorList>
    </citation>
    <scope>NUCLEOTIDE SEQUENCE</scope>
    <source>
        <strain evidence="2">GHJ8</strain>
    </source>
</reference>
<evidence type="ECO:0000313" key="2">
    <source>
        <dbReference type="EMBL" id="MCW1915022.1"/>
    </source>
</evidence>
<keyword evidence="3" id="KW-1185">Reference proteome</keyword>
<gene>
    <name evidence="2" type="ORF">OJ996_15655</name>
</gene>
<dbReference type="EMBL" id="JAPDDR010000008">
    <property type="protein sequence ID" value="MCW1915022.1"/>
    <property type="molecule type" value="Genomic_DNA"/>
</dbReference>
<dbReference type="RefSeq" id="WP_264514565.1">
    <property type="nucleotide sequence ID" value="NZ_JAPDDR010000008.1"/>
</dbReference>
<sequence>MRFVFVMRRVIAAFLLACLGMMVPLAAAPVRVCLIENELKAAGEKACCSKCKKETKHDSHCCVQVDELPDAPPIGAPEGVPPLMAVDLPPQPFLLPPVAIVPTESYAAATPIRGPDEPCRQRAILGVWRL</sequence>
<proteinExistence type="predicted"/>
<accession>A0ABT3G5B4</accession>
<evidence type="ECO:0008006" key="4">
    <source>
        <dbReference type="Google" id="ProtNLM"/>
    </source>
</evidence>
<dbReference type="Proteomes" id="UP001165653">
    <property type="component" value="Unassembled WGS sequence"/>
</dbReference>
<comment type="caution">
    <text evidence="2">The sequence shown here is derived from an EMBL/GenBank/DDBJ whole genome shotgun (WGS) entry which is preliminary data.</text>
</comment>